<evidence type="ECO:0000256" key="4">
    <source>
        <dbReference type="ARBA" id="ARBA00022989"/>
    </source>
</evidence>
<dbReference type="Pfam" id="PF04117">
    <property type="entry name" value="Mpv17_PMP22"/>
    <property type="match status" value="1"/>
</dbReference>
<keyword evidence="9" id="KW-1185">Reference proteome</keyword>
<reference evidence="8" key="1">
    <citation type="journal article" date="2021" name="Proc. Natl. Acad. Sci. U.S.A.">
        <title>Three genomes in the algal genus Volvox reveal the fate of a haploid sex-determining region after a transition to homothallism.</title>
        <authorList>
            <person name="Yamamoto K."/>
            <person name="Hamaji T."/>
            <person name="Kawai-Toyooka H."/>
            <person name="Matsuzaki R."/>
            <person name="Takahashi F."/>
            <person name="Nishimura Y."/>
            <person name="Kawachi M."/>
            <person name="Noguchi H."/>
            <person name="Minakuchi Y."/>
            <person name="Umen J.G."/>
            <person name="Toyoda A."/>
            <person name="Nozaki H."/>
        </authorList>
    </citation>
    <scope>NUCLEOTIDE SEQUENCE</scope>
    <source>
        <strain evidence="8">NIES-3786</strain>
    </source>
</reference>
<name>A0A8J4CEF0_9CHLO</name>
<protein>
    <submittedName>
        <fullName evidence="8">Uncharacterized protein</fullName>
    </submittedName>
</protein>
<dbReference type="EMBL" id="BNCP01000021">
    <property type="protein sequence ID" value="GIL81358.1"/>
    <property type="molecule type" value="Genomic_DNA"/>
</dbReference>
<organism evidence="8 9">
    <name type="scientific">Volvox reticuliferus</name>
    <dbReference type="NCBI Taxonomy" id="1737510"/>
    <lineage>
        <taxon>Eukaryota</taxon>
        <taxon>Viridiplantae</taxon>
        <taxon>Chlorophyta</taxon>
        <taxon>core chlorophytes</taxon>
        <taxon>Chlorophyceae</taxon>
        <taxon>CS clade</taxon>
        <taxon>Chlamydomonadales</taxon>
        <taxon>Volvocaceae</taxon>
        <taxon>Volvox</taxon>
    </lineage>
</organism>
<evidence type="ECO:0000256" key="7">
    <source>
        <dbReference type="SAM" id="MobiDB-lite"/>
    </source>
</evidence>
<feature type="region of interest" description="Disordered" evidence="7">
    <location>
        <begin position="104"/>
        <end position="128"/>
    </location>
</feature>
<keyword evidence="5" id="KW-0472">Membrane</keyword>
<comment type="similarity">
    <text evidence="2 6">Belongs to the peroxisomal membrane protein PXMP2/4 family.</text>
</comment>
<keyword evidence="4" id="KW-1133">Transmembrane helix</keyword>
<evidence type="ECO:0000313" key="9">
    <source>
        <dbReference type="Proteomes" id="UP000747110"/>
    </source>
</evidence>
<accession>A0A8J4CEF0</accession>
<dbReference type="AlphaFoldDB" id="A0A8J4CEF0"/>
<comment type="subcellular location">
    <subcellularLocation>
        <location evidence="1">Membrane</location>
        <topology evidence="1">Multi-pass membrane protein</topology>
    </subcellularLocation>
</comment>
<dbReference type="InterPro" id="IPR007248">
    <property type="entry name" value="Mpv17_PMP22"/>
</dbReference>
<evidence type="ECO:0000256" key="2">
    <source>
        <dbReference type="ARBA" id="ARBA00006824"/>
    </source>
</evidence>
<gene>
    <name evidence="8" type="ORF">Vretifemale_10432</name>
</gene>
<dbReference type="GO" id="GO:0005737">
    <property type="term" value="C:cytoplasm"/>
    <property type="evidence" value="ECO:0007669"/>
    <property type="project" value="TreeGrafter"/>
</dbReference>
<proteinExistence type="inferred from homology"/>
<dbReference type="PANTHER" id="PTHR11266:SF17">
    <property type="entry name" value="PROTEIN MPV17"/>
    <property type="match status" value="1"/>
</dbReference>
<dbReference type="Proteomes" id="UP000747110">
    <property type="component" value="Unassembled WGS sequence"/>
</dbReference>
<sequence length="181" mass="19482">MPEAMTSAPAVVTKMAMDQLLMSPPSTALFFLVMRCWEGHPDDAIMHMRDKLWPTMRANYMLWPLAHMINFAFVPPAQRILYCNVLGVVWTVILSTIQNEEVLQPAKPSAGSSDQSDGSYGPGAVDKDGTISNADGCATSWAGGSTPMTSSAGMMHHAVVFAPGLEARRDTDGSDSSNTCQ</sequence>
<dbReference type="PANTHER" id="PTHR11266">
    <property type="entry name" value="PEROXISOMAL MEMBRANE PROTEIN 2, PXMP2 MPV17"/>
    <property type="match status" value="1"/>
</dbReference>
<dbReference type="OrthoDB" id="538223at2759"/>
<keyword evidence="3" id="KW-0812">Transmembrane</keyword>
<evidence type="ECO:0000256" key="6">
    <source>
        <dbReference type="RuleBase" id="RU363053"/>
    </source>
</evidence>
<dbReference type="GO" id="GO:0016020">
    <property type="term" value="C:membrane"/>
    <property type="evidence" value="ECO:0007669"/>
    <property type="project" value="UniProtKB-SubCell"/>
</dbReference>
<evidence type="ECO:0000256" key="1">
    <source>
        <dbReference type="ARBA" id="ARBA00004141"/>
    </source>
</evidence>
<evidence type="ECO:0000313" key="8">
    <source>
        <dbReference type="EMBL" id="GIL81358.1"/>
    </source>
</evidence>
<comment type="caution">
    <text evidence="8">The sequence shown here is derived from an EMBL/GenBank/DDBJ whole genome shotgun (WGS) entry which is preliminary data.</text>
</comment>
<evidence type="ECO:0000256" key="3">
    <source>
        <dbReference type="ARBA" id="ARBA00022692"/>
    </source>
</evidence>
<evidence type="ECO:0000256" key="5">
    <source>
        <dbReference type="ARBA" id="ARBA00023136"/>
    </source>
</evidence>